<evidence type="ECO:0000313" key="4">
    <source>
        <dbReference type="Proteomes" id="UP000733744"/>
    </source>
</evidence>
<name>A0ABY3CCT5_9GAMM</name>
<dbReference type="Pfam" id="PF07007">
    <property type="entry name" value="LprI"/>
    <property type="match status" value="1"/>
</dbReference>
<evidence type="ECO:0000259" key="2">
    <source>
        <dbReference type="Pfam" id="PF07007"/>
    </source>
</evidence>
<reference evidence="3 4" key="1">
    <citation type="journal article" date="2019" name="Antonie Van Leeuwenhoek">
        <title>Description of 'Ca. Methylobacter oryzae' KRF1, a novel species from the environmentally important Methylobacter clade 2.</title>
        <authorList>
            <person name="Khatri K."/>
            <person name="Mohite J.A."/>
            <person name="Pandit P.S."/>
            <person name="Bahulikar R."/>
            <person name="Rahalkar M.C."/>
        </authorList>
    </citation>
    <scope>NUCLEOTIDE SEQUENCE [LARGE SCALE GENOMIC DNA]</scope>
    <source>
        <strain evidence="3 4">KRF1</strain>
    </source>
</reference>
<feature type="signal peptide" evidence="1">
    <location>
        <begin position="1"/>
        <end position="19"/>
    </location>
</feature>
<dbReference type="Proteomes" id="UP000733744">
    <property type="component" value="Unassembled WGS sequence"/>
</dbReference>
<sequence length="133" mass="15121">MLRVILLSIIALAPTASWADDDIKCNDGGNQLELNACARDDFTNADDELNQTYQSLIKKEADDKLFISKLRLAQKAWLSFRDADLEARFACAENNVRVCWGSMYPMSLLSRKAELTRERTKHLQQILKDGRGE</sequence>
<keyword evidence="4" id="KW-1185">Reference proteome</keyword>
<feature type="domain" description="Lysozyme inhibitor LprI-like N-terminal" evidence="2">
    <location>
        <begin position="28"/>
        <end position="123"/>
    </location>
</feature>
<keyword evidence="1" id="KW-0732">Signal</keyword>
<gene>
    <name evidence="3" type="ORF">EKO24_006220</name>
</gene>
<dbReference type="EMBL" id="RYFG02000034">
    <property type="protein sequence ID" value="TRX00229.1"/>
    <property type="molecule type" value="Genomic_DNA"/>
</dbReference>
<dbReference type="InterPro" id="IPR009739">
    <property type="entry name" value="LprI-like_N"/>
</dbReference>
<protein>
    <submittedName>
        <fullName evidence="3">DUF1311 domain-containing protein</fullName>
    </submittedName>
</protein>
<feature type="chain" id="PRO_5045974680" evidence="1">
    <location>
        <begin position="20"/>
        <end position="133"/>
    </location>
</feature>
<evidence type="ECO:0000313" key="3">
    <source>
        <dbReference type="EMBL" id="TRX00229.1"/>
    </source>
</evidence>
<comment type="caution">
    <text evidence="3">The sequence shown here is derived from an EMBL/GenBank/DDBJ whole genome shotgun (WGS) entry which is preliminary data.</text>
</comment>
<organism evidence="3 4">
    <name type="scientific">Candidatus Methylobacter oryzae</name>
    <dbReference type="NCBI Taxonomy" id="2497749"/>
    <lineage>
        <taxon>Bacteria</taxon>
        <taxon>Pseudomonadati</taxon>
        <taxon>Pseudomonadota</taxon>
        <taxon>Gammaproteobacteria</taxon>
        <taxon>Methylococcales</taxon>
        <taxon>Methylococcaceae</taxon>
        <taxon>Methylobacter</taxon>
    </lineage>
</organism>
<evidence type="ECO:0000256" key="1">
    <source>
        <dbReference type="SAM" id="SignalP"/>
    </source>
</evidence>
<dbReference type="Gene3D" id="1.20.1270.180">
    <property type="match status" value="1"/>
</dbReference>
<accession>A0ABY3CCT5</accession>
<proteinExistence type="predicted"/>